<proteinExistence type="predicted"/>
<keyword evidence="2" id="KW-1185">Reference proteome</keyword>
<evidence type="ECO:0000313" key="1">
    <source>
        <dbReference type="EMBL" id="SIR76971.1"/>
    </source>
</evidence>
<reference evidence="2" key="1">
    <citation type="submission" date="2017-01" db="EMBL/GenBank/DDBJ databases">
        <authorList>
            <person name="Varghese N."/>
            <person name="Submissions S."/>
        </authorList>
    </citation>
    <scope>NUCLEOTIDE SEQUENCE [LARGE SCALE GENOMIC DNA]</scope>
    <source>
        <strain evidence="2">type strain: HArc-</strain>
    </source>
</reference>
<accession>A0A1N7DMH1</accession>
<evidence type="ECO:0000313" key="2">
    <source>
        <dbReference type="Proteomes" id="UP000185936"/>
    </source>
</evidence>
<name>A0A1N7DMH1_9EURY</name>
<protein>
    <submittedName>
        <fullName evidence="1">Uncharacterized protein</fullName>
    </submittedName>
</protein>
<dbReference type="AlphaFoldDB" id="A0A1N7DMH1"/>
<organism evidence="1 2">
    <name type="scientific">Natronorubrum thiooxidans</name>
    <dbReference type="NCBI Taxonomy" id="308853"/>
    <lineage>
        <taxon>Archaea</taxon>
        <taxon>Methanobacteriati</taxon>
        <taxon>Methanobacteriota</taxon>
        <taxon>Stenosarchaea group</taxon>
        <taxon>Halobacteria</taxon>
        <taxon>Halobacteriales</taxon>
        <taxon>Natrialbaceae</taxon>
        <taxon>Natronorubrum</taxon>
    </lineage>
</organism>
<dbReference type="RefSeq" id="WP_076608135.1">
    <property type="nucleotide sequence ID" value="NZ_FTNR01000002.1"/>
</dbReference>
<sequence length="92" mass="10201">MNHLFQTDDTSWRLPNHAHVVVYEREDSDRGLLTIYDCGAAQKPPKAQLLGTLESVDAPATVESQPTGKIVKLRADATLEEAAPDQFRIVRS</sequence>
<dbReference type="Proteomes" id="UP000185936">
    <property type="component" value="Unassembled WGS sequence"/>
</dbReference>
<gene>
    <name evidence="1" type="ORF">SAMN05421752_102373</name>
</gene>
<dbReference type="OrthoDB" id="224413at2157"/>
<dbReference type="EMBL" id="FTNR01000002">
    <property type="protein sequence ID" value="SIR76971.1"/>
    <property type="molecule type" value="Genomic_DNA"/>
</dbReference>